<comment type="similarity">
    <text evidence="1">Belongs to the DNA2/NAM7 helicase family.</text>
</comment>
<feature type="compositionally biased region" description="Polar residues" evidence="6">
    <location>
        <begin position="1336"/>
        <end position="1346"/>
    </location>
</feature>
<dbReference type="GO" id="GO:0004386">
    <property type="term" value="F:helicase activity"/>
    <property type="evidence" value="ECO:0007669"/>
    <property type="project" value="UniProtKB-KW"/>
</dbReference>
<dbReference type="Pfam" id="PF13087">
    <property type="entry name" value="AAA_12"/>
    <property type="match status" value="1"/>
</dbReference>
<protein>
    <recommendedName>
        <fullName evidence="11">DNA2/NAM7 helicase-like C-terminal domain-containing protein</fullName>
    </recommendedName>
</protein>
<keyword evidence="5" id="KW-0067">ATP-binding</keyword>
<dbReference type="GO" id="GO:0005524">
    <property type="term" value="F:ATP binding"/>
    <property type="evidence" value="ECO:0007669"/>
    <property type="project" value="UniProtKB-KW"/>
</dbReference>
<dbReference type="CDD" id="cd18808">
    <property type="entry name" value="SF1_C_Upf1"/>
    <property type="match status" value="1"/>
</dbReference>
<accession>V5GH72</accession>
<dbReference type="InterPro" id="IPR027417">
    <property type="entry name" value="P-loop_NTPase"/>
</dbReference>
<keyword evidence="10" id="KW-1185">Reference proteome</keyword>
<dbReference type="HOGENOM" id="CLU_255185_0_0_1"/>
<feature type="compositionally biased region" description="Polar residues" evidence="6">
    <location>
        <begin position="1360"/>
        <end position="1370"/>
    </location>
</feature>
<gene>
    <name evidence="9" type="ORF">PVAR5_9034</name>
</gene>
<reference evidence="10" key="1">
    <citation type="journal article" date="2014" name="Genome Announc.">
        <title>Draft genome sequence of the formaldehyde-resistant fungus Byssochlamys spectabilis No. 5 (anamorph Paecilomyces variotii No. 5) (NBRC109023).</title>
        <authorList>
            <person name="Oka T."/>
            <person name="Ekino K."/>
            <person name="Fukuda K."/>
            <person name="Nomura Y."/>
        </authorList>
    </citation>
    <scope>NUCLEOTIDE SEQUENCE [LARGE SCALE GENOMIC DNA]</scope>
    <source>
        <strain evidence="10">No. 5 / NBRC 109023</strain>
    </source>
</reference>
<dbReference type="InParanoid" id="V5GH72"/>
<evidence type="ECO:0000313" key="10">
    <source>
        <dbReference type="Proteomes" id="UP000018001"/>
    </source>
</evidence>
<dbReference type="PANTHER" id="PTHR43788">
    <property type="entry name" value="DNA2/NAM7 HELICASE FAMILY MEMBER"/>
    <property type="match status" value="1"/>
</dbReference>
<dbReference type="OrthoDB" id="4510589at2759"/>
<dbReference type="InterPro" id="IPR041677">
    <property type="entry name" value="DNA2/NAM7_AAA_11"/>
</dbReference>
<evidence type="ECO:0000256" key="4">
    <source>
        <dbReference type="ARBA" id="ARBA00022806"/>
    </source>
</evidence>
<organism evidence="9 10">
    <name type="scientific">Byssochlamys spectabilis (strain No. 5 / NBRC 109023)</name>
    <name type="common">Paecilomyces variotii</name>
    <dbReference type="NCBI Taxonomy" id="1356009"/>
    <lineage>
        <taxon>Eukaryota</taxon>
        <taxon>Fungi</taxon>
        <taxon>Dikarya</taxon>
        <taxon>Ascomycota</taxon>
        <taxon>Pezizomycotina</taxon>
        <taxon>Eurotiomycetes</taxon>
        <taxon>Eurotiomycetidae</taxon>
        <taxon>Eurotiales</taxon>
        <taxon>Thermoascaceae</taxon>
        <taxon>Paecilomyces</taxon>
    </lineage>
</organism>
<feature type="region of interest" description="Disordered" evidence="6">
    <location>
        <begin position="789"/>
        <end position="820"/>
    </location>
</feature>
<dbReference type="Proteomes" id="UP000018001">
    <property type="component" value="Unassembled WGS sequence"/>
</dbReference>
<evidence type="ECO:0000259" key="7">
    <source>
        <dbReference type="Pfam" id="PF13086"/>
    </source>
</evidence>
<dbReference type="EMBL" id="BAUL01000525">
    <property type="protein sequence ID" value="GAE00293.1"/>
    <property type="molecule type" value="Genomic_DNA"/>
</dbReference>
<evidence type="ECO:0000256" key="3">
    <source>
        <dbReference type="ARBA" id="ARBA00022801"/>
    </source>
</evidence>
<dbReference type="eggNOG" id="KOG1803">
    <property type="taxonomic scope" value="Eukaryota"/>
</dbReference>
<dbReference type="PANTHER" id="PTHR43788:SF16">
    <property type="entry name" value="HELICASE WITH ZINC FINGER 2"/>
    <property type="match status" value="1"/>
</dbReference>
<feature type="compositionally biased region" description="Low complexity" evidence="6">
    <location>
        <begin position="1303"/>
        <end position="1315"/>
    </location>
</feature>
<keyword evidence="3" id="KW-0378">Hydrolase</keyword>
<evidence type="ECO:0000256" key="1">
    <source>
        <dbReference type="ARBA" id="ARBA00007913"/>
    </source>
</evidence>
<dbReference type="GO" id="GO:0016787">
    <property type="term" value="F:hydrolase activity"/>
    <property type="evidence" value="ECO:0007669"/>
    <property type="project" value="UniProtKB-KW"/>
</dbReference>
<evidence type="ECO:0000259" key="8">
    <source>
        <dbReference type="Pfam" id="PF13087"/>
    </source>
</evidence>
<dbReference type="SUPFAM" id="SSF52540">
    <property type="entry name" value="P-loop containing nucleoside triphosphate hydrolases"/>
    <property type="match status" value="1"/>
</dbReference>
<feature type="compositionally biased region" description="Basic and acidic residues" evidence="6">
    <location>
        <begin position="792"/>
        <end position="802"/>
    </location>
</feature>
<dbReference type="InterPro" id="IPR041679">
    <property type="entry name" value="DNA2/NAM7-like_C"/>
</dbReference>
<dbReference type="InterPro" id="IPR050534">
    <property type="entry name" value="Coronavir_polyprotein_1ab"/>
</dbReference>
<evidence type="ECO:0000256" key="2">
    <source>
        <dbReference type="ARBA" id="ARBA00022741"/>
    </source>
</evidence>
<feature type="region of interest" description="Disordered" evidence="6">
    <location>
        <begin position="1287"/>
        <end position="1387"/>
    </location>
</feature>
<dbReference type="Pfam" id="PF13086">
    <property type="entry name" value="AAA_11"/>
    <property type="match status" value="1"/>
</dbReference>
<evidence type="ECO:0008006" key="11">
    <source>
        <dbReference type="Google" id="ProtNLM"/>
    </source>
</evidence>
<dbReference type="InterPro" id="IPR047187">
    <property type="entry name" value="SF1_C_Upf1"/>
</dbReference>
<feature type="domain" description="DNA2/NAM7 helicase helicase" evidence="7">
    <location>
        <begin position="629"/>
        <end position="1016"/>
    </location>
</feature>
<sequence>MATFDEGSPAYWLELYSFCFSTIKNVRGSPPDQAVQRLLPWFTKLKDCGDEDKAGAVAFLLDVISFHDAAIIKETSPRTDRMLAAIAKLEAMYRQIRTQEHLDEQRSKLNICVTAGDETSPENWNAPAHDANSSDIDVSDPFLELDLSKEDPLIAAKKSLDDGKPDEQKLVKLNPMGSEQAKRYLGTEWKNAQFVVSLNGKNEFFPSQWNHKDTGCTIRAKVLGGNIAKRLRFHVQYRNEQVPSADHDAYLEFFESGQVQSYVCVDKTSKRPKKDQKRDSYFLVKFASSGGIGYGLDYTSDVFDDATKNTFKYLQSLCINYAKPTDSIRPARYINLRINAHFFHDDDTDRKDKRRISAFQFARDCFLDFAKEENPKQPWDMYRNLSGQPQTQWNQWISRKVIHEGSGGLIKYPAFVSFPDLSTAAISLCYGAFLEWKREKEIYSEMSKEQHEVAFVRVAEKGILAVLKFAEPKVRQQEAFRLKDGDLVRLSFRPPGKATAKHSRCAAMAIPDMFSLPYGTDSLLLVLGNRLEFFESFAVEVGQKLRYIPATVIVNIPEKGAQRQIDAVNRLCGMVDADEHLQRWRKVFLNQHSGKCQLLDPTRCLDKSDDEVNTVIESTIAIPNMTWSDEQIECLKSCRSFPEGMLLVQGFPGAGKTYTLVAMARIFLELGMHVVFSTPTHYAADAICETVEKYNKDTGFKLDPLRVYRENSEVHAWKSRGIVEDQYADRPSEHDEFGPLDDITSTVDDMSVGPNVSVGKDAENIQLRQIQRGFPTINEILADIFPESFPQTEDRPSVHGQEDTATSEPQDSKFEAREYSQGTQLQMIELAQSIRKNAENRCYGLPRLSLEARAVQAALDAEASGEKLIDYYPSAEQIAVSRGIPPEDAYEAGSGQGEEADMFAELRKYLQLMQTKPINSWDEEDRRKSDLSFKKVCQYVMSQASLIVSTNNNLGSSIPARHFGKHAKGIILIRDEDPKEVEPNGWIPLAKMDHANKVQGIILCGDLKQLQPTVISAKEDPGWNEFSLQLETSFAARLIKTGHPVLHLTEQRRFRPVFVDWLNERVYAGKMRSHSSTASISVNERWSSMMSEFLPINSTASIDMGYLVLSPNTSECVIEPSTKSRMNASHVDLVMELILRNHQAGGYRADEITIISPYKAQNILYRQRLFALVADGKLPPDAVPSVATIDSQQGKESKVVILDWVVSNAQKFSDIGFTADDNRGNVAHSRMKEVLINILPLDIASGQVAMGSSERLNSFGEIVTSKVPYVCDFAKWASGRRIGVQVGQESSSGEAWGHDETSEPSSSQATAATAQDPENGKGKEALYVWGHDETSEPSSSQATVETAQAHESGKGKEVSTVDNEQAGNELSKTDNEAPGPEPEEFTW</sequence>
<evidence type="ECO:0000256" key="5">
    <source>
        <dbReference type="ARBA" id="ARBA00022840"/>
    </source>
</evidence>
<comment type="caution">
    <text evidence="9">The sequence shown here is derived from an EMBL/GenBank/DDBJ whole genome shotgun (WGS) entry which is preliminary data.</text>
</comment>
<keyword evidence="4" id="KW-0347">Helicase</keyword>
<keyword evidence="2" id="KW-0547">Nucleotide-binding</keyword>
<dbReference type="Gene3D" id="3.40.50.300">
    <property type="entry name" value="P-loop containing nucleotide triphosphate hydrolases"/>
    <property type="match status" value="2"/>
</dbReference>
<feature type="compositionally biased region" description="Basic and acidic residues" evidence="6">
    <location>
        <begin position="1318"/>
        <end position="1334"/>
    </location>
</feature>
<evidence type="ECO:0000313" key="9">
    <source>
        <dbReference type="EMBL" id="GAE00293.1"/>
    </source>
</evidence>
<evidence type="ECO:0000256" key="6">
    <source>
        <dbReference type="SAM" id="MobiDB-lite"/>
    </source>
</evidence>
<feature type="domain" description="DNA2/NAM7 helicase-like C-terminal" evidence="8">
    <location>
        <begin position="1030"/>
        <end position="1236"/>
    </location>
</feature>
<name>V5GH72_BYSSN</name>
<proteinExistence type="inferred from homology"/>